<gene>
    <name evidence="11" type="ORF">FSP39_002344</name>
</gene>
<dbReference type="Proteomes" id="UP001186944">
    <property type="component" value="Unassembled WGS sequence"/>
</dbReference>
<feature type="region of interest" description="Disordered" evidence="8">
    <location>
        <begin position="78"/>
        <end position="114"/>
    </location>
</feature>
<evidence type="ECO:0000256" key="6">
    <source>
        <dbReference type="ARBA" id="ARBA00023172"/>
    </source>
</evidence>
<dbReference type="InterPro" id="IPR011010">
    <property type="entry name" value="DNA_brk_join_enz"/>
</dbReference>
<dbReference type="GO" id="GO:0009299">
    <property type="term" value="P:mRNA transcription"/>
    <property type="evidence" value="ECO:0007669"/>
    <property type="project" value="TreeGrafter"/>
</dbReference>
<keyword evidence="7" id="KW-0539">Nucleus</keyword>
<accession>A0AA88YH52</accession>
<evidence type="ECO:0000259" key="9">
    <source>
        <dbReference type="PROSITE" id="PS51697"/>
    </source>
</evidence>
<evidence type="ECO:0000256" key="2">
    <source>
        <dbReference type="ARBA" id="ARBA00010308"/>
    </source>
</evidence>
<evidence type="ECO:0000256" key="8">
    <source>
        <dbReference type="SAM" id="MobiDB-lite"/>
    </source>
</evidence>
<dbReference type="PANTHER" id="PTHR31165:SF2">
    <property type="entry name" value="ALOG DOMAIN-CONTAINING PROTEIN"/>
    <property type="match status" value="1"/>
</dbReference>
<keyword evidence="3" id="KW-0805">Transcription regulation</keyword>
<dbReference type="AlphaFoldDB" id="A0AA88YH52"/>
<name>A0AA88YH52_PINIB</name>
<keyword evidence="6" id="KW-0233">DNA recombination</keyword>
<dbReference type="InterPro" id="IPR006936">
    <property type="entry name" value="ALOG_dom"/>
</dbReference>
<reference evidence="11" key="1">
    <citation type="submission" date="2019-08" db="EMBL/GenBank/DDBJ databases">
        <title>The improved chromosome-level genome for the pearl oyster Pinctada fucata martensii using PacBio sequencing and Hi-C.</title>
        <authorList>
            <person name="Zheng Z."/>
        </authorList>
    </citation>
    <scope>NUCLEOTIDE SEQUENCE</scope>
    <source>
        <strain evidence="11">ZZ-2019</strain>
        <tissue evidence="11">Adductor muscle</tissue>
    </source>
</reference>
<evidence type="ECO:0000256" key="1">
    <source>
        <dbReference type="ARBA" id="ARBA00004123"/>
    </source>
</evidence>
<dbReference type="InterPro" id="IPR013762">
    <property type="entry name" value="Integrase-like_cat_sf"/>
</dbReference>
<feature type="domain" description="Tyr recombinase" evidence="10">
    <location>
        <begin position="444"/>
        <end position="651"/>
    </location>
</feature>
<comment type="subcellular location">
    <subcellularLocation>
        <location evidence="1">Nucleus</location>
    </subcellularLocation>
</comment>
<evidence type="ECO:0000259" key="10">
    <source>
        <dbReference type="PROSITE" id="PS51898"/>
    </source>
</evidence>
<dbReference type="EMBL" id="VSWD01000005">
    <property type="protein sequence ID" value="KAK3101277.1"/>
    <property type="molecule type" value="Genomic_DNA"/>
</dbReference>
<dbReference type="PROSITE" id="PS51898">
    <property type="entry name" value="TYR_RECOMBINASE"/>
    <property type="match status" value="1"/>
</dbReference>
<evidence type="ECO:0000256" key="3">
    <source>
        <dbReference type="ARBA" id="ARBA00023015"/>
    </source>
</evidence>
<dbReference type="InterPro" id="IPR040222">
    <property type="entry name" value="ALOG"/>
</dbReference>
<evidence type="ECO:0000256" key="4">
    <source>
        <dbReference type="ARBA" id="ARBA00023125"/>
    </source>
</evidence>
<keyword evidence="12" id="KW-1185">Reference proteome</keyword>
<feature type="domain" description="ALOG" evidence="9">
    <location>
        <begin position="304"/>
        <end position="437"/>
    </location>
</feature>
<keyword evidence="5" id="KW-0804">Transcription</keyword>
<feature type="compositionally biased region" description="Acidic residues" evidence="8">
    <location>
        <begin position="85"/>
        <end position="97"/>
    </location>
</feature>
<comment type="similarity">
    <text evidence="2">Belongs to the plant homeotic and developmental regulators ALOG protein family.</text>
</comment>
<dbReference type="GO" id="GO:0003677">
    <property type="term" value="F:DNA binding"/>
    <property type="evidence" value="ECO:0007669"/>
    <property type="project" value="UniProtKB-KW"/>
</dbReference>
<protein>
    <recommendedName>
        <fullName evidence="13">Tyr recombinase domain-containing protein</fullName>
    </recommendedName>
</protein>
<evidence type="ECO:0008006" key="13">
    <source>
        <dbReference type="Google" id="ProtNLM"/>
    </source>
</evidence>
<dbReference type="Pfam" id="PF04852">
    <property type="entry name" value="ALOG_dom"/>
    <property type="match status" value="1"/>
</dbReference>
<dbReference type="GO" id="GO:0006310">
    <property type="term" value="P:DNA recombination"/>
    <property type="evidence" value="ECO:0007669"/>
    <property type="project" value="UniProtKB-KW"/>
</dbReference>
<evidence type="ECO:0000313" key="11">
    <source>
        <dbReference type="EMBL" id="KAK3101277.1"/>
    </source>
</evidence>
<dbReference type="Gene3D" id="1.10.443.10">
    <property type="entry name" value="Intergrase catalytic core"/>
    <property type="match status" value="1"/>
</dbReference>
<dbReference type="SUPFAM" id="SSF56349">
    <property type="entry name" value="DNA breaking-rejoining enzymes"/>
    <property type="match status" value="1"/>
</dbReference>
<evidence type="ECO:0000313" key="12">
    <source>
        <dbReference type="Proteomes" id="UP001186944"/>
    </source>
</evidence>
<organism evidence="11 12">
    <name type="scientific">Pinctada imbricata</name>
    <name type="common">Atlantic pearl-oyster</name>
    <name type="synonym">Pinctada martensii</name>
    <dbReference type="NCBI Taxonomy" id="66713"/>
    <lineage>
        <taxon>Eukaryota</taxon>
        <taxon>Metazoa</taxon>
        <taxon>Spiralia</taxon>
        <taxon>Lophotrochozoa</taxon>
        <taxon>Mollusca</taxon>
        <taxon>Bivalvia</taxon>
        <taxon>Autobranchia</taxon>
        <taxon>Pteriomorphia</taxon>
        <taxon>Pterioida</taxon>
        <taxon>Pterioidea</taxon>
        <taxon>Pteriidae</taxon>
        <taxon>Pinctada</taxon>
    </lineage>
</organism>
<dbReference type="PANTHER" id="PTHR31165">
    <property type="entry name" value="PROTEIN G1-LIKE2"/>
    <property type="match status" value="1"/>
</dbReference>
<dbReference type="PROSITE" id="PS51697">
    <property type="entry name" value="ALOG"/>
    <property type="match status" value="1"/>
</dbReference>
<evidence type="ECO:0000256" key="5">
    <source>
        <dbReference type="ARBA" id="ARBA00023163"/>
    </source>
</evidence>
<keyword evidence="4" id="KW-0238">DNA-binding</keyword>
<dbReference type="GO" id="GO:0005634">
    <property type="term" value="C:nucleus"/>
    <property type="evidence" value="ECO:0007669"/>
    <property type="project" value="UniProtKB-SubCell"/>
</dbReference>
<proteinExistence type="inferred from homology"/>
<comment type="caution">
    <text evidence="11">The sequence shown here is derived from an EMBL/GenBank/DDBJ whole genome shotgun (WGS) entry which is preliminary data.</text>
</comment>
<dbReference type="GO" id="GO:0015074">
    <property type="term" value="P:DNA integration"/>
    <property type="evidence" value="ECO:0007669"/>
    <property type="project" value="InterPro"/>
</dbReference>
<sequence>MKAVGRGDRMPALARLKSNTPLDEMSRDDVISAFRELTGENEKEILEIAQKECTDGNLRLLLHFGIILANEIGEPTGQALRGASNEDEGDTEVDEEIPAPPKKKRPSATVTKSVEKEVEPIKDKVRLLAQQNDPSEALILLSLDELAKTARSAQVDDADIFEELYRQASRNQGKINMVNLVLSVMGGKASDVVAKALTKCKKEQEESKDASKEKNAQSPLQNLYQPIQFPYMMPYQPQGMGYPYPPQRPRFAYRGKFNQHNSRPIGPCLFCDAMGHLECGGLDVNLDAIDARINALHRQNLSKQSTKKRVSLELKLVKFLAALPNSPSLSRVEPKDLCRFLVWCDDSGKTKIHSNSCPYIGENRCHLCCCRMAMSSNTLSVMIAQLAKIFKIRGRGDTWNTITNEGNPAYSPLIKDYITAVKEEQAKARILPKQANPMFIGKIRSIASFIDDQLKSQSGSITSREKYTLLRDQALFKLQFFAGDRASDISNLLVQEIKELPDQSGFAFKHTYSKTLRGGDGKNNTFAIKRCEDKLICPIRAVEKYVQWSSKWGVNLTNGFLFRLVSENGIVLEDAVTYSAIYERLKYDLQILGIDEGETPHSLRAGCAVTLAISKENTAKDIMSHIGWSSLKMANYYSRASQLKDACNVAGELAKRNIEDAAEIYAEFGSTENLSNAFGSGQ</sequence>
<dbReference type="InterPro" id="IPR002104">
    <property type="entry name" value="Integrase_catalytic"/>
</dbReference>
<evidence type="ECO:0000256" key="7">
    <source>
        <dbReference type="ARBA" id="ARBA00023242"/>
    </source>
</evidence>